<accession>A0A3N4IH44</accession>
<evidence type="ECO:0000313" key="5">
    <source>
        <dbReference type="Proteomes" id="UP000275078"/>
    </source>
</evidence>
<protein>
    <submittedName>
        <fullName evidence="4">Terpenoid synthase</fullName>
    </submittedName>
</protein>
<dbReference type="GO" id="GO:0016838">
    <property type="term" value="F:carbon-oxygen lyase activity, acting on phosphates"/>
    <property type="evidence" value="ECO:0007669"/>
    <property type="project" value="InterPro"/>
</dbReference>
<feature type="region of interest" description="Disordered" evidence="3">
    <location>
        <begin position="1"/>
        <end position="41"/>
    </location>
</feature>
<dbReference type="OrthoDB" id="2998174at2759"/>
<dbReference type="InterPro" id="IPR008949">
    <property type="entry name" value="Isoprenoid_synthase_dom_sf"/>
</dbReference>
<keyword evidence="2" id="KW-0456">Lyase</keyword>
<evidence type="ECO:0000256" key="2">
    <source>
        <dbReference type="ARBA" id="ARBA00023239"/>
    </source>
</evidence>
<keyword evidence="5" id="KW-1185">Reference proteome</keyword>
<sequence length="424" mass="47516">MGNITAPLSAKTGEQAKLTGTEAHSEPKLSPAPVTGPIPSNVTMKHPLIPVPSTNYDALPPTANPKETYAAILLDFFDGIGFSDHRAPDAPPNEACMAPIRAELQALHETGELPEKHLKTLLAILPHASSFATIPYPVPLPVQIYICKFTTFFIHVDDRVASDDLAPDVLTDLSRFPKLMTCTLPEAELELADPVLKLAAKLLRTETHKYFSPYQTGVIFKSAIDYLMGCMIEAINCMKTNAGKGVVGEEYEPRDDTGMGLMIKYTRFLRLKTALSEAFSALLFPLNVFPDDVTCIPDVVPIIPMLVDYIDFLNDILSYYKESVVGEEKTYFTQLEKMSGVDKLVLLKQECDNQVRAVLGVRRLLEDKEDLRKHFDLFFDGYVRWHNNCERYYLGEVGIGCFFELEEEAKNRDPTMRVPLTLYR</sequence>
<dbReference type="AlphaFoldDB" id="A0A3N4IH44"/>
<dbReference type="SUPFAM" id="SSF48576">
    <property type="entry name" value="Terpenoid synthases"/>
    <property type="match status" value="1"/>
</dbReference>
<gene>
    <name evidence="4" type="ORF">BJ508DRAFT_413424</name>
</gene>
<comment type="similarity">
    <text evidence="1">Belongs to the trichodiene synthase family.</text>
</comment>
<dbReference type="EMBL" id="ML119664">
    <property type="protein sequence ID" value="RPA83470.1"/>
    <property type="molecule type" value="Genomic_DNA"/>
</dbReference>
<dbReference type="InterPro" id="IPR024652">
    <property type="entry name" value="Trichodiene_synth"/>
</dbReference>
<dbReference type="STRING" id="1160509.A0A3N4IH44"/>
<organism evidence="4 5">
    <name type="scientific">Ascobolus immersus RN42</name>
    <dbReference type="NCBI Taxonomy" id="1160509"/>
    <lineage>
        <taxon>Eukaryota</taxon>
        <taxon>Fungi</taxon>
        <taxon>Dikarya</taxon>
        <taxon>Ascomycota</taxon>
        <taxon>Pezizomycotina</taxon>
        <taxon>Pezizomycetes</taxon>
        <taxon>Pezizales</taxon>
        <taxon>Ascobolaceae</taxon>
        <taxon>Ascobolus</taxon>
    </lineage>
</organism>
<dbReference type="Pfam" id="PF06330">
    <property type="entry name" value="TRI5"/>
    <property type="match status" value="1"/>
</dbReference>
<proteinExistence type="inferred from homology"/>
<reference evidence="4 5" key="1">
    <citation type="journal article" date="2018" name="Nat. Ecol. Evol.">
        <title>Pezizomycetes genomes reveal the molecular basis of ectomycorrhizal truffle lifestyle.</title>
        <authorList>
            <person name="Murat C."/>
            <person name="Payen T."/>
            <person name="Noel B."/>
            <person name="Kuo A."/>
            <person name="Morin E."/>
            <person name="Chen J."/>
            <person name="Kohler A."/>
            <person name="Krizsan K."/>
            <person name="Balestrini R."/>
            <person name="Da Silva C."/>
            <person name="Montanini B."/>
            <person name="Hainaut M."/>
            <person name="Levati E."/>
            <person name="Barry K.W."/>
            <person name="Belfiori B."/>
            <person name="Cichocki N."/>
            <person name="Clum A."/>
            <person name="Dockter R.B."/>
            <person name="Fauchery L."/>
            <person name="Guy J."/>
            <person name="Iotti M."/>
            <person name="Le Tacon F."/>
            <person name="Lindquist E.A."/>
            <person name="Lipzen A."/>
            <person name="Malagnac F."/>
            <person name="Mello A."/>
            <person name="Molinier V."/>
            <person name="Miyauchi S."/>
            <person name="Poulain J."/>
            <person name="Riccioni C."/>
            <person name="Rubini A."/>
            <person name="Sitrit Y."/>
            <person name="Splivallo R."/>
            <person name="Traeger S."/>
            <person name="Wang M."/>
            <person name="Zifcakova L."/>
            <person name="Wipf D."/>
            <person name="Zambonelli A."/>
            <person name="Paolocci F."/>
            <person name="Nowrousian M."/>
            <person name="Ottonello S."/>
            <person name="Baldrian P."/>
            <person name="Spatafora J.W."/>
            <person name="Henrissat B."/>
            <person name="Nagy L.G."/>
            <person name="Aury J.M."/>
            <person name="Wincker P."/>
            <person name="Grigoriev I.V."/>
            <person name="Bonfante P."/>
            <person name="Martin F.M."/>
        </authorList>
    </citation>
    <scope>NUCLEOTIDE SEQUENCE [LARGE SCALE GENOMIC DNA]</scope>
    <source>
        <strain evidence="4 5">RN42</strain>
    </source>
</reference>
<name>A0A3N4IH44_ASCIM</name>
<evidence type="ECO:0000313" key="4">
    <source>
        <dbReference type="EMBL" id="RPA83470.1"/>
    </source>
</evidence>
<evidence type="ECO:0000256" key="1">
    <source>
        <dbReference type="ARBA" id="ARBA00007946"/>
    </source>
</evidence>
<dbReference type="Proteomes" id="UP000275078">
    <property type="component" value="Unassembled WGS sequence"/>
</dbReference>
<dbReference type="Gene3D" id="1.10.600.10">
    <property type="entry name" value="Farnesyl Diphosphate Synthase"/>
    <property type="match status" value="1"/>
</dbReference>
<evidence type="ECO:0000256" key="3">
    <source>
        <dbReference type="SAM" id="MobiDB-lite"/>
    </source>
</evidence>